<feature type="region of interest" description="Disordered" evidence="1">
    <location>
        <begin position="1"/>
        <end position="20"/>
    </location>
</feature>
<accession>A0A0N9ZEX0</accession>
<sequence>MVEKVADLKRREARAPTGYDRKIRVPKAGSRRPERFDQNGNIVCHGLSNGIVGKAKTRRFRLARLTCNRPMLSVGYSRQAA</sequence>
<organism evidence="2 3">
    <name type="scientific">Celeribacter marinus</name>
    <dbReference type="NCBI Taxonomy" id="1397108"/>
    <lineage>
        <taxon>Bacteria</taxon>
        <taxon>Pseudomonadati</taxon>
        <taxon>Pseudomonadota</taxon>
        <taxon>Alphaproteobacteria</taxon>
        <taxon>Rhodobacterales</taxon>
        <taxon>Roseobacteraceae</taxon>
        <taxon>Celeribacter</taxon>
    </lineage>
</organism>
<dbReference type="KEGG" id="cmar:IMCC12053_165"/>
<protein>
    <submittedName>
        <fullName evidence="2">Uncharacterized protein</fullName>
    </submittedName>
</protein>
<dbReference type="Proteomes" id="UP000064920">
    <property type="component" value="Chromosome"/>
</dbReference>
<proteinExistence type="predicted"/>
<dbReference type="PATRIC" id="fig|1397108.4.peg.176"/>
<reference evidence="2 3" key="1">
    <citation type="submission" date="2015-05" db="EMBL/GenBank/DDBJ databases">
        <authorList>
            <person name="Wang D.B."/>
            <person name="Wang M."/>
        </authorList>
    </citation>
    <scope>NUCLEOTIDE SEQUENCE [LARGE SCALE GENOMIC DNA]</scope>
    <source>
        <strain evidence="2 3">IMCC 12053</strain>
    </source>
</reference>
<evidence type="ECO:0000256" key="1">
    <source>
        <dbReference type="SAM" id="MobiDB-lite"/>
    </source>
</evidence>
<keyword evidence="3" id="KW-1185">Reference proteome</keyword>
<gene>
    <name evidence="2" type="ORF">IMCC12053_165</name>
</gene>
<name>A0A0N9ZEX0_9RHOB</name>
<dbReference type="AlphaFoldDB" id="A0A0N9ZEX0"/>
<dbReference type="EMBL" id="CP012023">
    <property type="protein sequence ID" value="ALI54115.1"/>
    <property type="molecule type" value="Genomic_DNA"/>
</dbReference>
<evidence type="ECO:0000313" key="3">
    <source>
        <dbReference type="Proteomes" id="UP000064920"/>
    </source>
</evidence>
<evidence type="ECO:0000313" key="2">
    <source>
        <dbReference type="EMBL" id="ALI54115.1"/>
    </source>
</evidence>